<organism evidence="2 3">
    <name type="scientific">Azospirillum oryzae</name>
    <dbReference type="NCBI Taxonomy" id="286727"/>
    <lineage>
        <taxon>Bacteria</taxon>
        <taxon>Pseudomonadati</taxon>
        <taxon>Pseudomonadota</taxon>
        <taxon>Alphaproteobacteria</taxon>
        <taxon>Rhodospirillales</taxon>
        <taxon>Azospirillaceae</taxon>
        <taxon>Azospirillum</taxon>
    </lineage>
</organism>
<name>A0A6N1ARU4_9PROT</name>
<sequence>MKNLIQANYEERLNSYAGLIHGNAPPGLVAKLAIYSSLIENCSKRSDKLWEIEPLLDPLIRSVEVDLHLATAKLLEDPRRSDRSIFAFLDFCMKNRSHITWKSGTPPESLVQQQLNDLEANRGTIAAIMARRDKFFAHLDKKYFANPKGIYTDYPLDQSAVIKLVNCVINIISEHQSSLGGAVNFHLGEFYEIGVDNMIRNLEAGRRVNFPNQLDNS</sequence>
<reference evidence="2 3" key="1">
    <citation type="submission" date="2020-06" db="EMBL/GenBank/DDBJ databases">
        <title>Complete genome of Azosprillum oryzae KACC14407.</title>
        <authorList>
            <person name="Kim M."/>
            <person name="Park Y.-J."/>
            <person name="Shin J.-H."/>
        </authorList>
    </citation>
    <scope>NUCLEOTIDE SEQUENCE [LARGE SCALE GENOMIC DNA]</scope>
    <source>
        <strain evidence="2 3">KACC 14407</strain>
        <plasmid evidence="2 3">unnamed6</plasmid>
    </source>
</reference>
<keyword evidence="3" id="KW-1185">Reference proteome</keyword>
<proteinExistence type="predicted"/>
<protein>
    <recommendedName>
        <fullName evidence="1">HEPN AbiU2-like domain-containing protein</fullName>
    </recommendedName>
</protein>
<dbReference type="OrthoDB" id="7066486at2"/>
<dbReference type="RefSeq" id="WP_149201488.1">
    <property type="nucleotide sequence ID" value="NZ_BSOV01000011.1"/>
</dbReference>
<accession>A0A6N1ARU4</accession>
<dbReference type="AlphaFoldDB" id="A0A6N1ARU4"/>
<keyword evidence="2" id="KW-0614">Plasmid</keyword>
<dbReference type="KEGG" id="aoz:HUE56_28090"/>
<geneLocation type="plasmid" evidence="2 3">
    <name>unnamed6</name>
</geneLocation>
<feature type="domain" description="HEPN AbiU2-like" evidence="1">
    <location>
        <begin position="59"/>
        <end position="187"/>
    </location>
</feature>
<evidence type="ECO:0000259" key="1">
    <source>
        <dbReference type="Pfam" id="PF18734"/>
    </source>
</evidence>
<dbReference type="InterPro" id="IPR040704">
    <property type="entry name" value="HEPN_AbiU2"/>
</dbReference>
<dbReference type="Proteomes" id="UP000509702">
    <property type="component" value="Plasmid unnamed6"/>
</dbReference>
<gene>
    <name evidence="2" type="ORF">HUE56_28090</name>
</gene>
<evidence type="ECO:0000313" key="3">
    <source>
        <dbReference type="Proteomes" id="UP000509702"/>
    </source>
</evidence>
<dbReference type="Pfam" id="PF18734">
    <property type="entry name" value="HEPN_AbiU2"/>
    <property type="match status" value="1"/>
</dbReference>
<dbReference type="EMBL" id="CP054621">
    <property type="protein sequence ID" value="QKS54316.1"/>
    <property type="molecule type" value="Genomic_DNA"/>
</dbReference>
<evidence type="ECO:0000313" key="2">
    <source>
        <dbReference type="EMBL" id="QKS54316.1"/>
    </source>
</evidence>